<dbReference type="EMBL" id="BMWS01000025">
    <property type="protein sequence ID" value="GGX28197.1"/>
    <property type="molecule type" value="Genomic_DNA"/>
</dbReference>
<evidence type="ECO:0000313" key="2">
    <source>
        <dbReference type="Proteomes" id="UP000601108"/>
    </source>
</evidence>
<gene>
    <name evidence="1" type="ORF">GCM10007384_31880</name>
</gene>
<evidence type="ECO:0008006" key="3">
    <source>
        <dbReference type="Google" id="ProtNLM"/>
    </source>
</evidence>
<dbReference type="Proteomes" id="UP000601108">
    <property type="component" value="Unassembled WGS sequence"/>
</dbReference>
<dbReference type="InterPro" id="IPR032710">
    <property type="entry name" value="NTF2-like_dom_sf"/>
</dbReference>
<organism evidence="1 2">
    <name type="scientific">Aquimarina muelleri</name>
    <dbReference type="NCBI Taxonomy" id="279356"/>
    <lineage>
        <taxon>Bacteria</taxon>
        <taxon>Pseudomonadati</taxon>
        <taxon>Bacteroidota</taxon>
        <taxon>Flavobacteriia</taxon>
        <taxon>Flavobacteriales</taxon>
        <taxon>Flavobacteriaceae</taxon>
        <taxon>Aquimarina</taxon>
    </lineage>
</organism>
<evidence type="ECO:0000313" key="1">
    <source>
        <dbReference type="EMBL" id="GGX28197.1"/>
    </source>
</evidence>
<dbReference type="SUPFAM" id="SSF54427">
    <property type="entry name" value="NTF2-like"/>
    <property type="match status" value="1"/>
</dbReference>
<proteinExistence type="predicted"/>
<accession>A0A918JYA2</accession>
<name>A0A918JYA2_9FLAO</name>
<dbReference type="AlphaFoldDB" id="A0A918JYA2"/>
<dbReference type="RefSeq" id="WP_035088075.1">
    <property type="nucleotide sequence ID" value="NZ_BMWS01000025.1"/>
</dbReference>
<protein>
    <recommendedName>
        <fullName evidence="3">SnoaL-like domain-containing protein</fullName>
    </recommendedName>
</protein>
<keyword evidence="2" id="KW-1185">Reference proteome</keyword>
<sequence>MNITKEEVAHNYLAFLEKNEVDKVVSLFAEDGIVESPLYGIMQAKDFYKVLAEDTNASDLKFDGLFFEKNTNRISLLFDFNWELKDGKKVTFKVVDIISLNSDNKIKKLTIIYDTVHSRSAIEELKR</sequence>
<comment type="caution">
    <text evidence="1">The sequence shown here is derived from an EMBL/GenBank/DDBJ whole genome shotgun (WGS) entry which is preliminary data.</text>
</comment>
<dbReference type="Gene3D" id="3.10.450.50">
    <property type="match status" value="1"/>
</dbReference>
<reference evidence="1 2" key="1">
    <citation type="journal article" date="2014" name="Int. J. Syst. Evol. Microbiol.">
        <title>Complete genome sequence of Corynebacterium casei LMG S-19264T (=DSM 44701T), isolated from a smear-ripened cheese.</title>
        <authorList>
            <consortium name="US DOE Joint Genome Institute (JGI-PGF)"/>
            <person name="Walter F."/>
            <person name="Albersmeier A."/>
            <person name="Kalinowski J."/>
            <person name="Ruckert C."/>
        </authorList>
    </citation>
    <scope>NUCLEOTIDE SEQUENCE [LARGE SCALE GENOMIC DNA]</scope>
    <source>
        <strain evidence="1 2">KCTC 12285</strain>
    </source>
</reference>